<evidence type="ECO:0000256" key="4">
    <source>
        <dbReference type="ARBA" id="ARBA00004536"/>
    </source>
</evidence>
<evidence type="ECO:0000256" key="7">
    <source>
        <dbReference type="ARBA" id="ARBA00022949"/>
    </source>
</evidence>
<dbReference type="InterPro" id="IPR008954">
    <property type="entry name" value="Moesin_tail_sf"/>
</dbReference>
<keyword evidence="10" id="KW-0206">Cytoskeleton</keyword>
<dbReference type="InterPro" id="IPR011993">
    <property type="entry name" value="PH-like_dom_sf"/>
</dbReference>
<dbReference type="Gene3D" id="3.10.20.90">
    <property type="entry name" value="Phosphatidylinositol 3-kinase Catalytic Subunit, Chain A, domain 1"/>
    <property type="match status" value="1"/>
</dbReference>
<dbReference type="InterPro" id="IPR018980">
    <property type="entry name" value="FERM_PH-like_C"/>
</dbReference>
<dbReference type="SMART" id="SM00295">
    <property type="entry name" value="B41"/>
    <property type="match status" value="1"/>
</dbReference>
<sequence length="554" mass="66663">MNVIVRTVFKECEFKAERYTKGGQILDLLLKNEGIHEKWYFGIMFLNQEGEEVWIEQSKKTIRELKENARNLNFRVKFYPEDVSEEILETVTLEFFFQQIKSQIIKEEIFCPGTTAVLLASLALQAKFGDYVPKEHRGQIKLPTYLPKRVIREQEMDELEWIENITNMWIKHESIDKEEAMMEYLKIVQNLDMYGVTYFPITNRKGTNVLLGITAYGLNIYEEKNKLTPKINFPWSEIKHLKFKDRKFTITLLDKMAKDFTFMTRSPKSSKIILNLGIGNHLLYVKRRKPDTPEMAKLREKAVLHREKKLLQKQKLLNEKSAKHELQKREKELLRRLEKMQEDMEAKNRDLMEAQRTITLLSEKLEDLQRSKERLEEEKCKLDEMMRLLEESKNMEAMERQKLQDEIRRKHEEVTRIQNEVMEKDEQTRRLQEEVEEARRREEEERRLKEEEARRLEEERRKWEEEEAERIKRGELEELENADNTLPEIEVNEDLQEQLKILQKQLDETKKINEESNEEKIYRDNLAAGRDKFKTLRDIRSGNTKRRADLFENL</sequence>
<dbReference type="Pfam" id="PF00769">
    <property type="entry name" value="ERM_C"/>
    <property type="match status" value="1"/>
</dbReference>
<dbReference type="SMART" id="SM01196">
    <property type="entry name" value="FERM_C"/>
    <property type="match status" value="1"/>
</dbReference>
<dbReference type="InterPro" id="IPR011174">
    <property type="entry name" value="ERM"/>
</dbReference>
<dbReference type="SUPFAM" id="SSF54236">
    <property type="entry name" value="Ubiquitin-like"/>
    <property type="match status" value="1"/>
</dbReference>
<evidence type="ECO:0000256" key="12">
    <source>
        <dbReference type="ARBA" id="ARBA00043944"/>
    </source>
</evidence>
<keyword evidence="10" id="KW-0963">Cytoplasm</keyword>
<evidence type="ECO:0000256" key="10">
    <source>
        <dbReference type="ARBA" id="ARBA00023212"/>
    </source>
</evidence>
<evidence type="ECO:0000256" key="8">
    <source>
        <dbReference type="ARBA" id="ARBA00023136"/>
    </source>
</evidence>
<keyword evidence="11" id="KW-0966">Cell projection</keyword>
<dbReference type="PIRSF" id="PIRSF002305">
    <property type="entry name" value="ERM"/>
    <property type="match status" value="1"/>
</dbReference>
<name>A0A9P0AZF8_BRAAE</name>
<dbReference type="Proteomes" id="UP001154078">
    <property type="component" value="Chromosome 3"/>
</dbReference>
<evidence type="ECO:0000313" key="15">
    <source>
        <dbReference type="EMBL" id="CAH0553871.1"/>
    </source>
</evidence>
<dbReference type="InterPro" id="IPR000798">
    <property type="entry name" value="Ez/rad/moesin-like"/>
</dbReference>
<dbReference type="GO" id="GO:0016028">
    <property type="term" value="C:rhabdomere"/>
    <property type="evidence" value="ECO:0007669"/>
    <property type="project" value="UniProtKB-SubCell"/>
</dbReference>
<evidence type="ECO:0000256" key="3">
    <source>
        <dbReference type="ARBA" id="ARBA00004245"/>
    </source>
</evidence>
<dbReference type="GO" id="GO:0005912">
    <property type="term" value="C:adherens junction"/>
    <property type="evidence" value="ECO:0007669"/>
    <property type="project" value="UniProtKB-SubCell"/>
</dbReference>
<dbReference type="InterPro" id="IPR046810">
    <property type="entry name" value="ERM_helical"/>
</dbReference>
<evidence type="ECO:0000256" key="11">
    <source>
        <dbReference type="ARBA" id="ARBA00023273"/>
    </source>
</evidence>
<dbReference type="PRINTS" id="PR00935">
    <property type="entry name" value="BAND41"/>
</dbReference>
<feature type="coiled-coil region" evidence="13">
    <location>
        <begin position="323"/>
        <end position="519"/>
    </location>
</feature>
<dbReference type="Gene3D" id="1.20.80.10">
    <property type="match status" value="1"/>
</dbReference>
<evidence type="ECO:0000256" key="9">
    <source>
        <dbReference type="ARBA" id="ARBA00023203"/>
    </source>
</evidence>
<dbReference type="InterPro" id="IPR018979">
    <property type="entry name" value="FERM_N"/>
</dbReference>
<keyword evidence="13" id="KW-0175">Coiled coil</keyword>
<feature type="domain" description="FERM" evidence="14">
    <location>
        <begin position="1"/>
        <end position="288"/>
    </location>
</feature>
<dbReference type="GO" id="GO:0005856">
    <property type="term" value="C:cytoskeleton"/>
    <property type="evidence" value="ECO:0007669"/>
    <property type="project" value="UniProtKB-SubCell"/>
</dbReference>
<dbReference type="Pfam" id="PF09379">
    <property type="entry name" value="FERM_N"/>
    <property type="match status" value="1"/>
</dbReference>
<reference evidence="15" key="1">
    <citation type="submission" date="2021-12" db="EMBL/GenBank/DDBJ databases">
        <authorList>
            <person name="King R."/>
        </authorList>
    </citation>
    <scope>NUCLEOTIDE SEQUENCE</scope>
</reference>
<dbReference type="InterPro" id="IPR011259">
    <property type="entry name" value="ERM_C_dom"/>
</dbReference>
<dbReference type="PROSITE" id="PS00661">
    <property type="entry name" value="FERM_2"/>
    <property type="match status" value="1"/>
</dbReference>
<dbReference type="GO" id="GO:0005886">
    <property type="term" value="C:plasma membrane"/>
    <property type="evidence" value="ECO:0007669"/>
    <property type="project" value="UniProtKB-SubCell"/>
</dbReference>
<dbReference type="InterPro" id="IPR000299">
    <property type="entry name" value="FERM_domain"/>
</dbReference>
<evidence type="ECO:0000256" key="1">
    <source>
        <dbReference type="ARBA" id="ARBA00004105"/>
    </source>
</evidence>
<dbReference type="Pfam" id="PF00373">
    <property type="entry name" value="FERM_M"/>
    <property type="match status" value="1"/>
</dbReference>
<keyword evidence="7" id="KW-0965">Cell junction</keyword>
<evidence type="ECO:0000256" key="6">
    <source>
        <dbReference type="ARBA" id="ARBA00022475"/>
    </source>
</evidence>
<dbReference type="OrthoDB" id="6018897at2759"/>
<dbReference type="InterPro" id="IPR019749">
    <property type="entry name" value="Band_41_domain"/>
</dbReference>
<dbReference type="Pfam" id="PF09380">
    <property type="entry name" value="FERM_C"/>
    <property type="match status" value="1"/>
</dbReference>
<dbReference type="SUPFAM" id="SSF48678">
    <property type="entry name" value="Moesin tail domain"/>
    <property type="match status" value="1"/>
</dbReference>
<dbReference type="PANTHER" id="PTHR23281">
    <property type="entry name" value="MERLIN/MOESIN/EZRIN/RADIXIN"/>
    <property type="match status" value="1"/>
</dbReference>
<dbReference type="GO" id="GO:0030182">
    <property type="term" value="P:neuron differentiation"/>
    <property type="evidence" value="ECO:0007669"/>
    <property type="project" value="UniProtKB-ARBA"/>
</dbReference>
<evidence type="ECO:0000256" key="2">
    <source>
        <dbReference type="ARBA" id="ARBA00004202"/>
    </source>
</evidence>
<dbReference type="CDD" id="cd14473">
    <property type="entry name" value="FERM_B-lobe"/>
    <property type="match status" value="1"/>
</dbReference>
<dbReference type="Pfam" id="PF20492">
    <property type="entry name" value="ERM_helical"/>
    <property type="match status" value="1"/>
</dbReference>
<dbReference type="Gene3D" id="6.10.360.10">
    <property type="match status" value="1"/>
</dbReference>
<dbReference type="InterPro" id="IPR041789">
    <property type="entry name" value="ERM_FERM_C"/>
</dbReference>
<evidence type="ECO:0000256" key="13">
    <source>
        <dbReference type="SAM" id="Coils"/>
    </source>
</evidence>
<evidence type="ECO:0000313" key="16">
    <source>
        <dbReference type="Proteomes" id="UP001154078"/>
    </source>
</evidence>
<proteinExistence type="predicted"/>
<dbReference type="EMBL" id="OV121134">
    <property type="protein sequence ID" value="CAH0553871.1"/>
    <property type="molecule type" value="Genomic_DNA"/>
</dbReference>
<dbReference type="GO" id="GO:0003779">
    <property type="term" value="F:actin binding"/>
    <property type="evidence" value="ECO:0007669"/>
    <property type="project" value="UniProtKB-KW"/>
</dbReference>
<dbReference type="PROSITE" id="PS50057">
    <property type="entry name" value="FERM_3"/>
    <property type="match status" value="1"/>
</dbReference>
<keyword evidence="6" id="KW-1003">Cell membrane</keyword>
<dbReference type="InterPro" id="IPR035963">
    <property type="entry name" value="FERM_2"/>
</dbReference>
<dbReference type="InterPro" id="IPR019748">
    <property type="entry name" value="FERM_central"/>
</dbReference>
<dbReference type="GO" id="GO:0009887">
    <property type="term" value="P:animal organ morphogenesis"/>
    <property type="evidence" value="ECO:0007669"/>
    <property type="project" value="UniProtKB-ARBA"/>
</dbReference>
<dbReference type="SUPFAM" id="SSF47031">
    <property type="entry name" value="Second domain of FERM"/>
    <property type="match status" value="1"/>
</dbReference>
<dbReference type="InterPro" id="IPR029071">
    <property type="entry name" value="Ubiquitin-like_domsf"/>
</dbReference>
<dbReference type="Gene3D" id="2.30.29.30">
    <property type="entry name" value="Pleckstrin-homology domain (PH domain)/Phosphotyrosine-binding domain (PTB)"/>
    <property type="match status" value="1"/>
</dbReference>
<comment type="subcellular location">
    <subcellularLocation>
        <location evidence="4">Cell junction</location>
        <location evidence="4">Adherens junction</location>
    </subcellularLocation>
    <subcellularLocation>
        <location evidence="2">Cell membrane</location>
        <topology evidence="2">Peripheral membrane protein</topology>
    </subcellularLocation>
    <subcellularLocation>
        <location evidence="1">Cell projection</location>
        <location evidence="1">Microvillus</location>
    </subcellularLocation>
    <subcellularLocation>
        <location evidence="12">Cell projection</location>
        <location evidence="12">Rhabdomere</location>
    </subcellularLocation>
    <subcellularLocation>
        <location evidence="3">Cytoplasm</location>
        <location evidence="3">Cytoskeleton</location>
    </subcellularLocation>
</comment>
<dbReference type="GO" id="GO:0005902">
    <property type="term" value="C:microvillus"/>
    <property type="evidence" value="ECO:0007669"/>
    <property type="project" value="UniProtKB-SubCell"/>
</dbReference>
<accession>A0A9P0AZF8</accession>
<dbReference type="SUPFAM" id="SSF50729">
    <property type="entry name" value="PH domain-like"/>
    <property type="match status" value="1"/>
</dbReference>
<dbReference type="InterPro" id="IPR014352">
    <property type="entry name" value="FERM/acyl-CoA-bd_prot_sf"/>
</dbReference>
<dbReference type="AlphaFoldDB" id="A0A9P0AZF8"/>
<protein>
    <recommendedName>
        <fullName evidence="5">Moesin/ezrin/radixin homolog 1</fullName>
    </recommendedName>
</protein>
<keyword evidence="16" id="KW-1185">Reference proteome</keyword>
<dbReference type="PRINTS" id="PR00661">
    <property type="entry name" value="ERMFAMILY"/>
</dbReference>
<dbReference type="InterPro" id="IPR019747">
    <property type="entry name" value="FERM_CS"/>
</dbReference>
<gene>
    <name evidence="15" type="ORF">MELIAE_LOCUS5763</name>
</gene>
<evidence type="ECO:0000259" key="14">
    <source>
        <dbReference type="PROSITE" id="PS50057"/>
    </source>
</evidence>
<organism evidence="15 16">
    <name type="scientific">Brassicogethes aeneus</name>
    <name type="common">Rape pollen beetle</name>
    <name type="synonym">Meligethes aeneus</name>
    <dbReference type="NCBI Taxonomy" id="1431903"/>
    <lineage>
        <taxon>Eukaryota</taxon>
        <taxon>Metazoa</taxon>
        <taxon>Ecdysozoa</taxon>
        <taxon>Arthropoda</taxon>
        <taxon>Hexapoda</taxon>
        <taxon>Insecta</taxon>
        <taxon>Pterygota</taxon>
        <taxon>Neoptera</taxon>
        <taxon>Endopterygota</taxon>
        <taxon>Coleoptera</taxon>
        <taxon>Polyphaga</taxon>
        <taxon>Cucujiformia</taxon>
        <taxon>Nitidulidae</taxon>
        <taxon>Meligethinae</taxon>
        <taxon>Brassicogethes</taxon>
    </lineage>
</organism>
<dbReference type="CDD" id="cd13194">
    <property type="entry name" value="FERM_C_ERM"/>
    <property type="match status" value="1"/>
</dbReference>
<keyword evidence="8" id="KW-0472">Membrane</keyword>
<keyword evidence="9" id="KW-0009">Actin-binding</keyword>
<evidence type="ECO:0000256" key="5">
    <source>
        <dbReference type="ARBA" id="ARBA00022025"/>
    </source>
</evidence>